<protein>
    <submittedName>
        <fullName evidence="8">ATP-dependent helicase HrpB</fullName>
    </submittedName>
</protein>
<dbReference type="PROSITE" id="PS51194">
    <property type="entry name" value="HELICASE_CTER"/>
    <property type="match status" value="1"/>
</dbReference>
<keyword evidence="2" id="KW-0378">Hydrolase</keyword>
<evidence type="ECO:0000256" key="2">
    <source>
        <dbReference type="ARBA" id="ARBA00022801"/>
    </source>
</evidence>
<dbReference type="InterPro" id="IPR048333">
    <property type="entry name" value="HA2_WH"/>
</dbReference>
<dbReference type="OrthoDB" id="9805617at2"/>
<feature type="region of interest" description="Disordered" evidence="5">
    <location>
        <begin position="805"/>
        <end position="827"/>
    </location>
</feature>
<keyword evidence="1" id="KW-0547">Nucleotide-binding</keyword>
<dbReference type="InterPro" id="IPR010225">
    <property type="entry name" value="HrpB"/>
</dbReference>
<dbReference type="AlphaFoldDB" id="A0A3A1WLW6"/>
<gene>
    <name evidence="8" type="primary">hrpB</name>
    <name evidence="8" type="ORF">D3218_04030</name>
</gene>
<dbReference type="InterPro" id="IPR007502">
    <property type="entry name" value="Helicase-assoc_dom"/>
</dbReference>
<accession>A0A3A1WLW6</accession>
<dbReference type="FunFam" id="3.40.50.300:FF:002125">
    <property type="entry name" value="ATP-dependent helicase HrpB"/>
    <property type="match status" value="1"/>
</dbReference>
<dbReference type="InterPro" id="IPR011545">
    <property type="entry name" value="DEAD/DEAH_box_helicase_dom"/>
</dbReference>
<dbReference type="Pfam" id="PF08482">
    <property type="entry name" value="HrpB_C"/>
    <property type="match status" value="1"/>
</dbReference>
<dbReference type="SMART" id="SM00847">
    <property type="entry name" value="HA2"/>
    <property type="match status" value="1"/>
</dbReference>
<proteinExistence type="predicted"/>
<keyword evidence="9" id="KW-1185">Reference proteome</keyword>
<sequence>MPAAPALPSLPVTAVLAELGAALAGHGVAVLVAPPGAGKTTLVPLHLLGALPEGRIVLVEPRRLAARAAASRMADLLGETPGATVGWRMRLDTRVSARTRIEVVTEGVATRMILSDPELSGVAAILFDEFHERSLDGDLALALALDVREALRPDLRLLVMSATLDGARVASLLGEAPVVRSAGRAFPVEVRHRERGAAEAVEDAVAAAIREELGAGSGSILAFLPGQREIERTAERLAGRLPADVVLAPLFGRLEGAEQDLAIRPAPAGRRKVVLATTIAETSITIDGVATVIDSGLKRQPVFEPATGLQRLETVRVSRAAAEQRAGRAGRTAPGTAIRLWRAEQTAALEPFDRPEILSSDLSALVLDALAFGVAEPASLRFLDPPPAPAVAEARALLRDLGALDGDGRMTPVGEAMRALPLPPRLARMVAGAAAGEARRAAARLTVLLTEPGLGGLGVDLAERLRQWRADRTPRARAAEHLAGRIAATPLPALPDPLDDDDPGALLSLAYPDRVALARGAPGAFVLANGRGGVLEREHALSREAALVVADLQGVSTGAAQRTGRIRSAAAIPKARLDALLQARIVEEDTLAFDAASRSVRARRVRRLGRAVLAEAPLPTPRGEATGRALMAGLREFGPRALPLGRDGERLLARLRFLQPAYGAEAGWPDPSDEALMATLEDWLLPFAPGAAALSEIGEGALREALLARLPPGEARKLDTLAPSHFTAPTGSHLPIRYEAEGPVLAVRVQELFGLARHPAIAGGRLPLILELLSPAHRPIQITRDLPGFWKGSWAEVRADLRGRYPRHPWPEDPASAVATNRAKPRG</sequence>
<dbReference type="SMART" id="SM00490">
    <property type="entry name" value="HELICc"/>
    <property type="match status" value="1"/>
</dbReference>
<dbReference type="NCBIfam" id="TIGR01970">
    <property type="entry name" value="DEAH_box_HrpB"/>
    <property type="match status" value="1"/>
</dbReference>
<keyword evidence="3 8" id="KW-0347">Helicase</keyword>
<dbReference type="Pfam" id="PF00270">
    <property type="entry name" value="DEAD"/>
    <property type="match status" value="1"/>
</dbReference>
<dbReference type="EMBL" id="QYRN01000002">
    <property type="protein sequence ID" value="RIY02547.1"/>
    <property type="molecule type" value="Genomic_DNA"/>
</dbReference>
<evidence type="ECO:0000256" key="1">
    <source>
        <dbReference type="ARBA" id="ARBA00022741"/>
    </source>
</evidence>
<keyword evidence="4" id="KW-0067">ATP-binding</keyword>
<dbReference type="InterPro" id="IPR027417">
    <property type="entry name" value="P-loop_NTPase"/>
</dbReference>
<dbReference type="InterPro" id="IPR001650">
    <property type="entry name" value="Helicase_C-like"/>
</dbReference>
<dbReference type="Gene3D" id="1.20.120.1080">
    <property type="match status" value="1"/>
</dbReference>
<dbReference type="Gene3D" id="3.40.50.300">
    <property type="entry name" value="P-loop containing nucleotide triphosphate hydrolases"/>
    <property type="match status" value="2"/>
</dbReference>
<evidence type="ECO:0000313" key="8">
    <source>
        <dbReference type="EMBL" id="RIY02547.1"/>
    </source>
</evidence>
<dbReference type="InterPro" id="IPR013689">
    <property type="entry name" value="RNA_helicase_ATP-dep_HrpB_C"/>
</dbReference>
<name>A0A3A1WLW6_9HYPH</name>
<dbReference type="PIRSF" id="PIRSF005496">
    <property type="entry name" value="ATP_hel_hrpB"/>
    <property type="match status" value="1"/>
</dbReference>
<evidence type="ECO:0000256" key="4">
    <source>
        <dbReference type="ARBA" id="ARBA00022840"/>
    </source>
</evidence>
<feature type="domain" description="Helicase ATP-binding" evidence="6">
    <location>
        <begin position="20"/>
        <end position="182"/>
    </location>
</feature>
<dbReference type="GO" id="GO:0003676">
    <property type="term" value="F:nucleic acid binding"/>
    <property type="evidence" value="ECO:0007669"/>
    <property type="project" value="InterPro"/>
</dbReference>
<evidence type="ECO:0000256" key="3">
    <source>
        <dbReference type="ARBA" id="ARBA00022806"/>
    </source>
</evidence>
<dbReference type="SMART" id="SM00487">
    <property type="entry name" value="DEXDc"/>
    <property type="match status" value="1"/>
</dbReference>
<evidence type="ECO:0000256" key="5">
    <source>
        <dbReference type="SAM" id="MobiDB-lite"/>
    </source>
</evidence>
<dbReference type="Pfam" id="PF00271">
    <property type="entry name" value="Helicase_C"/>
    <property type="match status" value="1"/>
</dbReference>
<dbReference type="CDD" id="cd17990">
    <property type="entry name" value="DEXHc_HrpB"/>
    <property type="match status" value="1"/>
</dbReference>
<dbReference type="GO" id="GO:0005524">
    <property type="term" value="F:ATP binding"/>
    <property type="evidence" value="ECO:0007669"/>
    <property type="project" value="UniProtKB-KW"/>
</dbReference>
<dbReference type="InterPro" id="IPR049614">
    <property type="entry name" value="HrpB_DEXH"/>
</dbReference>
<dbReference type="Proteomes" id="UP000265750">
    <property type="component" value="Unassembled WGS sequence"/>
</dbReference>
<evidence type="ECO:0000259" key="6">
    <source>
        <dbReference type="PROSITE" id="PS51192"/>
    </source>
</evidence>
<feature type="domain" description="Helicase C-terminal" evidence="7">
    <location>
        <begin position="200"/>
        <end position="373"/>
    </location>
</feature>
<comment type="caution">
    <text evidence="8">The sequence shown here is derived from an EMBL/GenBank/DDBJ whole genome shotgun (WGS) entry which is preliminary data.</text>
</comment>
<dbReference type="SUPFAM" id="SSF52540">
    <property type="entry name" value="P-loop containing nucleoside triphosphate hydrolases"/>
    <property type="match status" value="2"/>
</dbReference>
<dbReference type="RefSeq" id="WP_119538626.1">
    <property type="nucleotide sequence ID" value="NZ_QYRN01000002.1"/>
</dbReference>
<reference evidence="9" key="1">
    <citation type="submission" date="2018-09" db="EMBL/GenBank/DDBJ databases">
        <authorList>
            <person name="Tuo L."/>
        </authorList>
    </citation>
    <scope>NUCLEOTIDE SEQUENCE [LARGE SCALE GENOMIC DNA]</scope>
    <source>
        <strain evidence="9">M2BS4Y-1</strain>
    </source>
</reference>
<dbReference type="GO" id="GO:0004386">
    <property type="term" value="F:helicase activity"/>
    <property type="evidence" value="ECO:0007669"/>
    <property type="project" value="UniProtKB-KW"/>
</dbReference>
<dbReference type="Pfam" id="PF04408">
    <property type="entry name" value="WHD_HA2"/>
    <property type="match status" value="1"/>
</dbReference>
<dbReference type="PANTHER" id="PTHR43519">
    <property type="entry name" value="ATP-DEPENDENT RNA HELICASE HRPB"/>
    <property type="match status" value="1"/>
</dbReference>
<dbReference type="CDD" id="cd18791">
    <property type="entry name" value="SF2_C_RHA"/>
    <property type="match status" value="1"/>
</dbReference>
<dbReference type="PROSITE" id="PS51192">
    <property type="entry name" value="HELICASE_ATP_BIND_1"/>
    <property type="match status" value="1"/>
</dbReference>
<evidence type="ECO:0000259" key="7">
    <source>
        <dbReference type="PROSITE" id="PS51194"/>
    </source>
</evidence>
<evidence type="ECO:0000313" key="9">
    <source>
        <dbReference type="Proteomes" id="UP000265750"/>
    </source>
</evidence>
<dbReference type="InterPro" id="IPR014001">
    <property type="entry name" value="Helicase_ATP-bd"/>
</dbReference>
<dbReference type="PANTHER" id="PTHR43519:SF1">
    <property type="entry name" value="ATP-DEPENDENT RNA HELICASE HRPB"/>
    <property type="match status" value="1"/>
</dbReference>
<organism evidence="8 9">
    <name type="scientific">Aureimonas flava</name>
    <dbReference type="NCBI Taxonomy" id="2320271"/>
    <lineage>
        <taxon>Bacteria</taxon>
        <taxon>Pseudomonadati</taxon>
        <taxon>Pseudomonadota</taxon>
        <taxon>Alphaproteobacteria</taxon>
        <taxon>Hyphomicrobiales</taxon>
        <taxon>Aurantimonadaceae</taxon>
        <taxon>Aureimonas</taxon>
    </lineage>
</organism>
<dbReference type="GO" id="GO:0016787">
    <property type="term" value="F:hydrolase activity"/>
    <property type="evidence" value="ECO:0007669"/>
    <property type="project" value="UniProtKB-KW"/>
</dbReference>